<dbReference type="NCBIfam" id="TIGR00446">
    <property type="entry name" value="nop2p"/>
    <property type="match status" value="1"/>
</dbReference>
<dbReference type="PRINTS" id="PR02008">
    <property type="entry name" value="RCMTFAMILY"/>
</dbReference>
<name>A0A7C2FHD0_9CREN</name>
<dbReference type="InterPro" id="IPR049560">
    <property type="entry name" value="MeTrfase_RsmB-F_NOP2_cat"/>
</dbReference>
<proteinExistence type="predicted"/>
<dbReference type="InterPro" id="IPR029063">
    <property type="entry name" value="SAM-dependent_MTases_sf"/>
</dbReference>
<dbReference type="Pfam" id="PF01189">
    <property type="entry name" value="Methyltr_RsmB-F"/>
    <property type="match status" value="1"/>
</dbReference>
<sequence length="340" mass="39063">MEEEVLKILKEIFVKPSEKAFELSSKYRVLPYMAERYVRMLGEEEAVELLKSFEKPVKPVIRVNTLLVDPDTLKSSLEAKGFRLERISWFENAFKIQEAPEQPSPGATIEYLKGYYYLHRDSSSLLPVLLLTHEYKGDVLDACAAPGGKTTFLAERVHGKGFVYANDLVLRRLRSLIGHITRMRVENVVVSWSDARKISKVFNRKFERILLDAPCSGEGRISVDPGRRFRTSIYELALMVKREIELLDSLINLLDDDGIIAYSTCSIAPEENEYVVSKILGKRSDVEVAPPPVKLFNYSSWIKKYGDLLFHEELEKCVRLWPHVHGTFGFTTCLLRKTRR</sequence>
<dbReference type="Gene3D" id="3.40.50.150">
    <property type="entry name" value="Vaccinia Virus protein VP39"/>
    <property type="match status" value="1"/>
</dbReference>
<keyword evidence="5" id="KW-0694">RNA-binding</keyword>
<dbReference type="PROSITE" id="PS51686">
    <property type="entry name" value="SAM_MT_RSMB_NOP"/>
    <property type="match status" value="1"/>
</dbReference>
<dbReference type="GO" id="GO:0030488">
    <property type="term" value="P:tRNA methylation"/>
    <property type="evidence" value="ECO:0007669"/>
    <property type="project" value="TreeGrafter"/>
</dbReference>
<comment type="caution">
    <text evidence="7">The sequence shown here is derived from an EMBL/GenBank/DDBJ whole genome shotgun (WGS) entry which is preliminary data.</text>
</comment>
<gene>
    <name evidence="7" type="ORF">ENP55_05135</name>
</gene>
<feature type="domain" description="SAM-dependent MTase RsmB/NOP-type" evidence="6">
    <location>
        <begin position="49"/>
        <end position="338"/>
    </location>
</feature>
<dbReference type="InterPro" id="IPR023267">
    <property type="entry name" value="RCMT"/>
</dbReference>
<dbReference type="EMBL" id="DSJT01000026">
    <property type="protein sequence ID" value="HEF87660.1"/>
    <property type="molecule type" value="Genomic_DNA"/>
</dbReference>
<keyword evidence="2 7" id="KW-0489">Methyltransferase</keyword>
<dbReference type="AlphaFoldDB" id="A0A7C2FHD0"/>
<dbReference type="InterPro" id="IPR011023">
    <property type="entry name" value="Nop2p"/>
</dbReference>
<dbReference type="InterPro" id="IPR031341">
    <property type="entry name" value="Methyltr_RsmF_N"/>
</dbReference>
<reference evidence="7" key="1">
    <citation type="journal article" date="2020" name="mSystems">
        <title>Genome- and Community-Level Interaction Insights into Carbon Utilization and Element Cycling Functions of Hydrothermarchaeota in Hydrothermal Sediment.</title>
        <authorList>
            <person name="Zhou Z."/>
            <person name="Liu Y."/>
            <person name="Xu W."/>
            <person name="Pan J."/>
            <person name="Luo Z.H."/>
            <person name="Li M."/>
        </authorList>
    </citation>
    <scope>NUCLEOTIDE SEQUENCE [LARGE SCALE GENOMIC DNA]</scope>
    <source>
        <strain evidence="7">SpSt-23</strain>
    </source>
</reference>
<dbReference type="Gene3D" id="3.30.70.1170">
    <property type="entry name" value="Sun protein, domain 3"/>
    <property type="match status" value="1"/>
</dbReference>
<organism evidence="7">
    <name type="scientific">Thermosphaera aggregans</name>
    <dbReference type="NCBI Taxonomy" id="54254"/>
    <lineage>
        <taxon>Archaea</taxon>
        <taxon>Thermoproteota</taxon>
        <taxon>Thermoprotei</taxon>
        <taxon>Desulfurococcales</taxon>
        <taxon>Desulfurococcaceae</taxon>
        <taxon>Thermosphaera</taxon>
    </lineage>
</organism>
<protein>
    <submittedName>
        <fullName evidence="7">RsmB/NOP family class I SAM-dependent RNA methyltransferase</fullName>
    </submittedName>
</protein>
<evidence type="ECO:0000313" key="7">
    <source>
        <dbReference type="EMBL" id="HEF87660.1"/>
    </source>
</evidence>
<dbReference type="GO" id="GO:0003723">
    <property type="term" value="F:RNA binding"/>
    <property type="evidence" value="ECO:0007669"/>
    <property type="project" value="UniProtKB-KW"/>
</dbReference>
<dbReference type="Pfam" id="PF17125">
    <property type="entry name" value="Methyltr_RsmF_N"/>
    <property type="match status" value="1"/>
</dbReference>
<keyword evidence="1" id="KW-0963">Cytoplasm</keyword>
<dbReference type="PANTHER" id="PTHR22807:SF74">
    <property type="entry name" value="TRNA (CYTOSINE(48)-C(5))-METHYLTRANSFERASE"/>
    <property type="match status" value="1"/>
</dbReference>
<dbReference type="CDD" id="cd02440">
    <property type="entry name" value="AdoMet_MTases"/>
    <property type="match status" value="1"/>
</dbReference>
<accession>A0A7C2FHD0</accession>
<evidence type="ECO:0000259" key="6">
    <source>
        <dbReference type="PROSITE" id="PS51686"/>
    </source>
</evidence>
<dbReference type="SUPFAM" id="SSF53335">
    <property type="entry name" value="S-adenosyl-L-methionine-dependent methyltransferases"/>
    <property type="match status" value="1"/>
</dbReference>
<keyword evidence="3 7" id="KW-0808">Transferase</keyword>
<evidence type="ECO:0000256" key="3">
    <source>
        <dbReference type="ARBA" id="ARBA00022679"/>
    </source>
</evidence>
<keyword evidence="4" id="KW-0949">S-adenosyl-L-methionine</keyword>
<dbReference type="GO" id="GO:0016428">
    <property type="term" value="F:tRNA (cytidine-5-)-methyltransferase activity"/>
    <property type="evidence" value="ECO:0007669"/>
    <property type="project" value="TreeGrafter"/>
</dbReference>
<evidence type="ECO:0000256" key="2">
    <source>
        <dbReference type="ARBA" id="ARBA00022603"/>
    </source>
</evidence>
<dbReference type="InterPro" id="IPR001678">
    <property type="entry name" value="MeTrfase_RsmB-F_NOP2_dom"/>
</dbReference>
<evidence type="ECO:0000256" key="4">
    <source>
        <dbReference type="ARBA" id="ARBA00022691"/>
    </source>
</evidence>
<evidence type="ECO:0000256" key="1">
    <source>
        <dbReference type="ARBA" id="ARBA00022490"/>
    </source>
</evidence>
<evidence type="ECO:0000256" key="5">
    <source>
        <dbReference type="ARBA" id="ARBA00022884"/>
    </source>
</evidence>
<dbReference type="PANTHER" id="PTHR22807">
    <property type="entry name" value="NOP2 YEAST -RELATED NOL1/NOP2/FMU SUN DOMAIN-CONTAINING"/>
    <property type="match status" value="1"/>
</dbReference>